<name>A0A840EFQ3_9BACT</name>
<protein>
    <submittedName>
        <fullName evidence="1">Uncharacterized protein</fullName>
    </submittedName>
</protein>
<organism evidence="1 2">
    <name type="scientific">Neolewinella aquimaris</name>
    <dbReference type="NCBI Taxonomy" id="1835722"/>
    <lineage>
        <taxon>Bacteria</taxon>
        <taxon>Pseudomonadati</taxon>
        <taxon>Bacteroidota</taxon>
        <taxon>Saprospiria</taxon>
        <taxon>Saprospirales</taxon>
        <taxon>Lewinellaceae</taxon>
        <taxon>Neolewinella</taxon>
    </lineage>
</organism>
<proteinExistence type="predicted"/>
<evidence type="ECO:0000313" key="1">
    <source>
        <dbReference type="EMBL" id="MBB4079756.1"/>
    </source>
</evidence>
<accession>A0A840EFQ3</accession>
<reference evidence="1 2" key="1">
    <citation type="submission" date="2020-08" db="EMBL/GenBank/DDBJ databases">
        <title>Genomic Encyclopedia of Type Strains, Phase IV (KMG-IV): sequencing the most valuable type-strain genomes for metagenomic binning, comparative biology and taxonomic classification.</title>
        <authorList>
            <person name="Goeker M."/>
        </authorList>
    </citation>
    <scope>NUCLEOTIDE SEQUENCE [LARGE SCALE GENOMIC DNA]</scope>
    <source>
        <strain evidence="1 2">DSM 105137</strain>
    </source>
</reference>
<evidence type="ECO:0000313" key="2">
    <source>
        <dbReference type="Proteomes" id="UP000576209"/>
    </source>
</evidence>
<dbReference type="RefSeq" id="WP_183496002.1">
    <property type="nucleotide sequence ID" value="NZ_JACIFF010000006.1"/>
</dbReference>
<dbReference type="AlphaFoldDB" id="A0A840EFQ3"/>
<gene>
    <name evidence="1" type="ORF">GGR28_002383</name>
</gene>
<sequence length="275" mass="31057">MDIRFIPQAEIDKQLYNSCVHFATNGSLYGYDWYLNATAKEWDLLVEGDNYVSAMPLPRTTNWIGRTQLTQPVLVPDLAVYSVKPLSPKRIQAFWDAVPEEYRGGGLTVEPASVPKNAGRFEVTTAVGDALFLNKSYEEITDDFPSTYYEQLARAERADLLPVPALKPEAYADFWLSVHGKSVDNEWKYHAMQRLMYQVLHRSWGNAAGIQTRDGQLLAVSFNVYSHNRIFPLFRAESKAGGDAGAMTLLNDTLLRSHANRSLKIASEALYQRSR</sequence>
<dbReference type="Proteomes" id="UP000576209">
    <property type="component" value="Unassembled WGS sequence"/>
</dbReference>
<comment type="caution">
    <text evidence="1">The sequence shown here is derived from an EMBL/GenBank/DDBJ whole genome shotgun (WGS) entry which is preliminary data.</text>
</comment>
<keyword evidence="2" id="KW-1185">Reference proteome</keyword>
<dbReference type="EMBL" id="JACIFF010000006">
    <property type="protein sequence ID" value="MBB4079756.1"/>
    <property type="molecule type" value="Genomic_DNA"/>
</dbReference>